<dbReference type="Proteomes" id="UP000010116">
    <property type="component" value="Unassembled WGS sequence"/>
</dbReference>
<evidence type="ECO:0000313" key="2">
    <source>
        <dbReference type="Proteomes" id="UP000010116"/>
    </source>
</evidence>
<dbReference type="HOGENOM" id="CLU_146488_0_0_6"/>
<proteinExistence type="predicted"/>
<organism evidence="1 2">
    <name type="scientific">SAR86 cluster bacterium SAR86B</name>
    <dbReference type="NCBI Taxonomy" id="1123867"/>
    <lineage>
        <taxon>Bacteria</taxon>
        <taxon>Pseudomonadati</taxon>
        <taxon>Pseudomonadota</taxon>
        <taxon>Gammaproteobacteria</taxon>
        <taxon>SAR86 cluster</taxon>
    </lineage>
</organism>
<dbReference type="EMBL" id="JH611175">
    <property type="protein sequence ID" value="EJP73242.1"/>
    <property type="molecule type" value="Genomic_DNA"/>
</dbReference>
<dbReference type="AlphaFoldDB" id="J4V409"/>
<gene>
    <name evidence="1" type="ORF">NT02SARS_1530</name>
</gene>
<protein>
    <submittedName>
        <fullName evidence="1">Uncharacterized protein</fullName>
    </submittedName>
</protein>
<sequence length="143" mass="16349">MKKSLLTLLVLPFFISAEPWVDYELSEEVIEMTVVTVKPNMKDDYLMGIKKTWVDSCKIQKDLGHIIDCGVYTANTAGTDPNVFLTIRYENLAAMGPNKEKYKEFMKAWRKKISESDQESIAGGYGDMREIVDLVVLQEVIFK</sequence>
<reference evidence="1 2" key="1">
    <citation type="journal article" date="2012" name="ISME J.">
        <title>Genomic insights to SAR86, an abundant and uncultivated marine bacterial lineage.</title>
        <authorList>
            <person name="Dupont C.L."/>
            <person name="Rusch D.B."/>
            <person name="Yooseph S."/>
            <person name="Lombardo M.J."/>
            <person name="Richter R.A."/>
            <person name="Valas R."/>
            <person name="Novotny M."/>
            <person name="Yee-Greenbaum J."/>
            <person name="Selengut J.D."/>
            <person name="Haft D.H."/>
            <person name="Halpern A.L."/>
            <person name="Lasken R.S."/>
            <person name="Nealson K."/>
            <person name="Friedman R."/>
            <person name="Venter J.C."/>
        </authorList>
    </citation>
    <scope>NUCLEOTIDE SEQUENCE [LARGE SCALE GENOMIC DNA]</scope>
</reference>
<evidence type="ECO:0000313" key="1">
    <source>
        <dbReference type="EMBL" id="EJP73242.1"/>
    </source>
</evidence>
<name>J4V409_9GAMM</name>
<accession>J4V409</accession>